<evidence type="ECO:0000313" key="3">
    <source>
        <dbReference type="Proteomes" id="UP000248640"/>
    </source>
</evidence>
<gene>
    <name evidence="2" type="ORF">NCTC10038_01722</name>
</gene>
<sequence>MARQPFNTRWAQGVETEDNLNTFKVPDDVRLSTGWQGGQDKDAPPAGHENYWHNRVDSALQGVERNGVMIWHAQAVYGLGAPSYASDGNYYESLVANNVGNNPVLTTGFWRYSGSSFFAGSDPGDGKIVYHNNTPSPGWLKCNGAVLLRASYPRLFAVIGTLHNIGGETSLQFRLPDFRGEFVRGFDDGRGVDAGRVFGSPQGSQLESHNHRQNAAQTGQFDITPSSTLRYALTGGGSTDFSSGPANQWTMDSGGSETRPRNKVVNYWIRY</sequence>
<organism evidence="2 3">
    <name type="scientific">Pseudomonas fluorescens</name>
    <dbReference type="NCBI Taxonomy" id="294"/>
    <lineage>
        <taxon>Bacteria</taxon>
        <taxon>Pseudomonadati</taxon>
        <taxon>Pseudomonadota</taxon>
        <taxon>Gammaproteobacteria</taxon>
        <taxon>Pseudomonadales</taxon>
        <taxon>Pseudomonadaceae</taxon>
        <taxon>Pseudomonas</taxon>
    </lineage>
</organism>
<reference evidence="2 3" key="1">
    <citation type="submission" date="2018-06" db="EMBL/GenBank/DDBJ databases">
        <authorList>
            <consortium name="Pathogen Informatics"/>
            <person name="Doyle S."/>
        </authorList>
    </citation>
    <scope>NUCLEOTIDE SEQUENCE [LARGE SCALE GENOMIC DNA]</scope>
    <source>
        <strain evidence="2 3">NCTC10038</strain>
    </source>
</reference>
<dbReference type="AlphaFoldDB" id="A0A8B4I4T6"/>
<dbReference type="SUPFAM" id="SSF88874">
    <property type="entry name" value="Receptor-binding domain of short tail fibre protein gp12"/>
    <property type="match status" value="1"/>
</dbReference>
<accession>A0A8B4I4T6</accession>
<protein>
    <submittedName>
        <fullName evidence="2">Putative tail fiber protein</fullName>
    </submittedName>
</protein>
<dbReference type="Pfam" id="PF07484">
    <property type="entry name" value="Collar"/>
    <property type="match status" value="1"/>
</dbReference>
<name>A0A8B4I4T6_PSEFL</name>
<dbReference type="RefSeq" id="WP_053254966.1">
    <property type="nucleotide sequence ID" value="NZ_CBCRXZ010000015.1"/>
</dbReference>
<dbReference type="InterPro" id="IPR011083">
    <property type="entry name" value="Phage_tail_collar_dom"/>
</dbReference>
<feature type="domain" description="Phage tail collar" evidence="1">
    <location>
        <begin position="129"/>
        <end position="183"/>
    </location>
</feature>
<dbReference type="Gene3D" id="3.90.1340.10">
    <property type="entry name" value="Phage tail collar domain"/>
    <property type="match status" value="1"/>
</dbReference>
<dbReference type="InterPro" id="IPR037053">
    <property type="entry name" value="Phage_tail_collar_dom_sf"/>
</dbReference>
<dbReference type="GeneID" id="61637688"/>
<dbReference type="Proteomes" id="UP000248640">
    <property type="component" value="Chromosome 1"/>
</dbReference>
<evidence type="ECO:0000313" key="2">
    <source>
        <dbReference type="EMBL" id="SQF90325.1"/>
    </source>
</evidence>
<proteinExistence type="predicted"/>
<evidence type="ECO:0000259" key="1">
    <source>
        <dbReference type="Pfam" id="PF07484"/>
    </source>
</evidence>
<dbReference type="EMBL" id="LS483372">
    <property type="protein sequence ID" value="SQF90325.1"/>
    <property type="molecule type" value="Genomic_DNA"/>
</dbReference>